<accession>A0A1B6FX03</accession>
<gene>
    <name evidence="1" type="ORF">g.4130</name>
</gene>
<dbReference type="AlphaFoldDB" id="A0A1B6FX03"/>
<dbReference type="PANTHER" id="PTHR47456:SF1">
    <property type="entry name" value="PHD-TYPE DOMAIN-CONTAINING PROTEIN"/>
    <property type="match status" value="1"/>
</dbReference>
<name>A0A1B6FX03_9HEMI</name>
<protein>
    <submittedName>
        <fullName evidence="1">Uncharacterized protein</fullName>
    </submittedName>
</protein>
<reference evidence="1" key="1">
    <citation type="submission" date="2015-11" db="EMBL/GenBank/DDBJ databases">
        <title>De novo transcriptome assembly of four potential Pierce s Disease insect vectors from Arizona vineyards.</title>
        <authorList>
            <person name="Tassone E.E."/>
        </authorList>
    </citation>
    <scope>NUCLEOTIDE SEQUENCE</scope>
</reference>
<proteinExistence type="predicted"/>
<organism evidence="1">
    <name type="scientific">Cuerna arida</name>
    <dbReference type="NCBI Taxonomy" id="1464854"/>
    <lineage>
        <taxon>Eukaryota</taxon>
        <taxon>Metazoa</taxon>
        <taxon>Ecdysozoa</taxon>
        <taxon>Arthropoda</taxon>
        <taxon>Hexapoda</taxon>
        <taxon>Insecta</taxon>
        <taxon>Pterygota</taxon>
        <taxon>Neoptera</taxon>
        <taxon>Paraneoptera</taxon>
        <taxon>Hemiptera</taxon>
        <taxon>Auchenorrhyncha</taxon>
        <taxon>Membracoidea</taxon>
        <taxon>Cicadellidae</taxon>
        <taxon>Cicadellinae</taxon>
        <taxon>Proconiini</taxon>
        <taxon>Cuerna</taxon>
    </lineage>
</organism>
<evidence type="ECO:0000313" key="1">
    <source>
        <dbReference type="EMBL" id="JAS54722.1"/>
    </source>
</evidence>
<dbReference type="EMBL" id="GECZ01015047">
    <property type="protein sequence ID" value="JAS54722.1"/>
    <property type="molecule type" value="Transcribed_RNA"/>
</dbReference>
<dbReference type="PANTHER" id="PTHR47456">
    <property type="entry name" value="PHD-TYPE DOMAIN-CONTAINING PROTEIN"/>
    <property type="match status" value="1"/>
</dbReference>
<sequence>METTYKICKSFSEFQEDLKNHEKCTYSKYVVVRSEKKFSIPEVIIHDKKKVYWHDDTPYLKVGIRIYACHRGKDTNLYQKKKYAEDRDNKALNDHTFTKRYNQMKPSKKLDCPASFTVTRILRILDQKVRASRVTKQVRNRISKAIKKKISDRELVGEDCFIYNLPKKENHKFHQMETAGSNDQNGRIKHLSNVLERGKSNNETVISKPTDMFVDTDLPGDEENTHINCFDSSVLGDVAATVEVVAGTLEEEGIPSVSEEHGQLKPSECNRQVLIDQCNASLRNLQNIFWYLDEENVANLSTALKEIVNEFSGKVPSDNRSIHPLELSCENIQIRTEEFCHQNKEQNRNVSFVS</sequence>
<dbReference type="Pfam" id="PF15299">
    <property type="entry name" value="ALS2CR8"/>
    <property type="match status" value="1"/>
</dbReference>
<dbReference type="InterPro" id="IPR029309">
    <property type="entry name" value="CaRF"/>
</dbReference>
<dbReference type="GO" id="GO:0003700">
    <property type="term" value="F:DNA-binding transcription factor activity"/>
    <property type="evidence" value="ECO:0007669"/>
    <property type="project" value="InterPro"/>
</dbReference>